<sequence>MAEVVYLTGAPATGKSTLTRALKSQIADLQIFEFGERLTARLAGSGQVTDQADLRSQSARAITLDDVRAVDRELLDFVATHRATRPVIIDSHAVTKESYGYRVTPYSLKEFEKLGPTQIWVLYTEPQVALRRIAANAQGRPRITEEEARFHAQLQASVAITYGMHLGTAIHFFDSAVPGEQLAAQLVARLSRS</sequence>
<dbReference type="OrthoDB" id="9154442at2"/>
<organism evidence="1 2">
    <name type="scientific">Bradyrhizobium niftali</name>
    <dbReference type="NCBI Taxonomy" id="2560055"/>
    <lineage>
        <taxon>Bacteria</taxon>
        <taxon>Pseudomonadati</taxon>
        <taxon>Pseudomonadota</taxon>
        <taxon>Alphaproteobacteria</taxon>
        <taxon>Hyphomicrobiales</taxon>
        <taxon>Nitrobacteraceae</taxon>
        <taxon>Bradyrhizobium</taxon>
    </lineage>
</organism>
<dbReference type="SUPFAM" id="SSF52540">
    <property type="entry name" value="P-loop containing nucleoside triphosphate hydrolases"/>
    <property type="match status" value="1"/>
</dbReference>
<dbReference type="InterPro" id="IPR027417">
    <property type="entry name" value="P-loop_NTPase"/>
</dbReference>
<comment type="caution">
    <text evidence="1">The sequence shown here is derived from an EMBL/GenBank/DDBJ whole genome shotgun (WGS) entry which is preliminary data.</text>
</comment>
<dbReference type="Proteomes" id="UP000297966">
    <property type="component" value="Unassembled WGS sequence"/>
</dbReference>
<name>A0A4Y9LJ63_9BRAD</name>
<dbReference type="AlphaFoldDB" id="A0A4Y9LJ63"/>
<evidence type="ECO:0000313" key="1">
    <source>
        <dbReference type="EMBL" id="TFV43385.1"/>
    </source>
</evidence>
<evidence type="ECO:0000313" key="2">
    <source>
        <dbReference type="Proteomes" id="UP000297966"/>
    </source>
</evidence>
<protein>
    <submittedName>
        <fullName evidence="1">AAA family ATPase</fullName>
    </submittedName>
</protein>
<reference evidence="1 2" key="1">
    <citation type="submission" date="2019-03" db="EMBL/GenBank/DDBJ databases">
        <title>Bradyrhizobium diversity isolated from nodules of Chamaecrista fasciculata.</title>
        <authorList>
            <person name="Klepa M.S."/>
            <person name="Urquiaga M.O."/>
            <person name="Hungria M."/>
            <person name="Delamuta J.R."/>
        </authorList>
    </citation>
    <scope>NUCLEOTIDE SEQUENCE [LARGE SCALE GENOMIC DNA]</scope>
    <source>
        <strain evidence="1 2">CNPSo 3448</strain>
    </source>
</reference>
<accession>A0A4Y9LJ63</accession>
<dbReference type="RefSeq" id="WP_135177717.1">
    <property type="nucleotide sequence ID" value="NZ_SPQT01000024.1"/>
</dbReference>
<dbReference type="Pfam" id="PF13207">
    <property type="entry name" value="AAA_17"/>
    <property type="match status" value="1"/>
</dbReference>
<keyword evidence="2" id="KW-1185">Reference proteome</keyword>
<dbReference type="Gene3D" id="3.40.50.300">
    <property type="entry name" value="P-loop containing nucleotide triphosphate hydrolases"/>
    <property type="match status" value="1"/>
</dbReference>
<dbReference type="EMBL" id="SPQT01000024">
    <property type="protein sequence ID" value="TFV43385.1"/>
    <property type="molecule type" value="Genomic_DNA"/>
</dbReference>
<gene>
    <name evidence="1" type="ORF">E4K65_33275</name>
</gene>
<proteinExistence type="predicted"/>